<dbReference type="Proteomes" id="UP000002931">
    <property type="component" value="Unassembled WGS sequence"/>
</dbReference>
<gene>
    <name evidence="4" type="ORF">RB2654_11118</name>
</gene>
<feature type="domain" description="SGNH" evidence="3">
    <location>
        <begin position="428"/>
        <end position="631"/>
    </location>
</feature>
<dbReference type="HOGENOM" id="CLU_005679_10_2_5"/>
<dbReference type="eggNOG" id="COG1835">
    <property type="taxonomic scope" value="Bacteria"/>
</dbReference>
<dbReference type="InterPro" id="IPR043968">
    <property type="entry name" value="SGNH"/>
</dbReference>
<dbReference type="InterPro" id="IPR002656">
    <property type="entry name" value="Acyl_transf_3_dom"/>
</dbReference>
<dbReference type="GO" id="GO:0016747">
    <property type="term" value="F:acyltransferase activity, transferring groups other than amino-acyl groups"/>
    <property type="evidence" value="ECO:0007669"/>
    <property type="project" value="InterPro"/>
</dbReference>
<proteinExistence type="predicted"/>
<evidence type="ECO:0000313" key="5">
    <source>
        <dbReference type="Proteomes" id="UP000002931"/>
    </source>
</evidence>
<keyword evidence="1" id="KW-0812">Transmembrane</keyword>
<keyword evidence="5" id="KW-1185">Reference proteome</keyword>
<feature type="transmembrane region" description="Helical" evidence="1">
    <location>
        <begin position="351"/>
        <end position="370"/>
    </location>
</feature>
<feature type="transmembrane region" description="Helical" evidence="1">
    <location>
        <begin position="12"/>
        <end position="33"/>
    </location>
</feature>
<organism evidence="4 5">
    <name type="scientific">Maritimibacter alkaliphilus HTCC2654</name>
    <dbReference type="NCBI Taxonomy" id="314271"/>
    <lineage>
        <taxon>Bacteria</taxon>
        <taxon>Pseudomonadati</taxon>
        <taxon>Pseudomonadota</taxon>
        <taxon>Alphaproteobacteria</taxon>
        <taxon>Rhodobacterales</taxon>
        <taxon>Roseobacteraceae</taxon>
        <taxon>Maritimibacter</taxon>
    </lineage>
</organism>
<feature type="transmembrane region" description="Helical" evidence="1">
    <location>
        <begin position="254"/>
        <end position="272"/>
    </location>
</feature>
<dbReference type="GO" id="GO:0016020">
    <property type="term" value="C:membrane"/>
    <property type="evidence" value="ECO:0007669"/>
    <property type="project" value="TreeGrafter"/>
</dbReference>
<dbReference type="STRING" id="314271.RB2654_11118"/>
<evidence type="ECO:0000259" key="3">
    <source>
        <dbReference type="Pfam" id="PF19040"/>
    </source>
</evidence>
<dbReference type="GO" id="GO:0009103">
    <property type="term" value="P:lipopolysaccharide biosynthetic process"/>
    <property type="evidence" value="ECO:0007669"/>
    <property type="project" value="TreeGrafter"/>
</dbReference>
<evidence type="ECO:0000259" key="2">
    <source>
        <dbReference type="Pfam" id="PF01757"/>
    </source>
</evidence>
<comment type="caution">
    <text evidence="4">The sequence shown here is derived from an EMBL/GenBank/DDBJ whole genome shotgun (WGS) entry which is preliminary data.</text>
</comment>
<dbReference type="PANTHER" id="PTHR23028">
    <property type="entry name" value="ACETYLTRANSFERASE"/>
    <property type="match status" value="1"/>
</dbReference>
<feature type="transmembrane region" description="Helical" evidence="1">
    <location>
        <begin position="79"/>
        <end position="99"/>
    </location>
</feature>
<feature type="transmembrane region" description="Helical" evidence="1">
    <location>
        <begin position="227"/>
        <end position="248"/>
    </location>
</feature>
<dbReference type="EMBL" id="AAMT01000006">
    <property type="protein sequence ID" value="EAQ13044.1"/>
    <property type="molecule type" value="Genomic_DNA"/>
</dbReference>
<dbReference type="Pfam" id="PF01757">
    <property type="entry name" value="Acyl_transf_3"/>
    <property type="match status" value="1"/>
</dbReference>
<evidence type="ECO:0000313" key="4">
    <source>
        <dbReference type="EMBL" id="EAQ13044.1"/>
    </source>
</evidence>
<feature type="transmembrane region" description="Helical" evidence="1">
    <location>
        <begin position="111"/>
        <end position="128"/>
    </location>
</feature>
<accession>A3VFC9</accession>
<feature type="transmembrane region" description="Helical" evidence="1">
    <location>
        <begin position="321"/>
        <end position="339"/>
    </location>
</feature>
<feature type="transmembrane region" description="Helical" evidence="1">
    <location>
        <begin position="281"/>
        <end position="301"/>
    </location>
</feature>
<dbReference type="Pfam" id="PF19040">
    <property type="entry name" value="SGNH"/>
    <property type="match status" value="1"/>
</dbReference>
<protein>
    <submittedName>
        <fullName evidence="4">Probable O-antigen acetylase</fullName>
    </submittedName>
</protein>
<keyword evidence="1" id="KW-1133">Transmembrane helix</keyword>
<feature type="domain" description="Acyltransferase 3" evidence="2">
    <location>
        <begin position="7"/>
        <end position="333"/>
    </location>
</feature>
<keyword evidence="1" id="KW-0472">Membrane</keyword>
<dbReference type="RefSeq" id="WP_008331568.1">
    <property type="nucleotide sequence ID" value="NZ_CH902578.1"/>
</dbReference>
<name>A3VFC9_9RHOB</name>
<dbReference type="AlphaFoldDB" id="A3VFC9"/>
<dbReference type="OrthoDB" id="9796461at2"/>
<evidence type="ECO:0000256" key="1">
    <source>
        <dbReference type="SAM" id="Phobius"/>
    </source>
</evidence>
<dbReference type="PANTHER" id="PTHR23028:SF53">
    <property type="entry name" value="ACYL_TRANSF_3 DOMAIN-CONTAINING PROTEIN"/>
    <property type="match status" value="1"/>
</dbReference>
<sequence>MSLKYRPEIDGLRAVAVLSVMIYHLKISLGGAALIPGGFLGVDLFFVLSGYLITLILLREKEETGRISFGQFYLRRVRRILPALFLVILVSLPAAWILFLPSELARFAESIPAALFFYSNVFWFYVHGEYGAQSSLYQPLLHTWSLAIEEQFYLLFPLFVLIVPKRWFAPAAGVALVLTLGLAEATTQASPRISFFSPVSRAWELLAGSMLAVAQLRGWTLGQGRRWAAVVPPVALAVVIASVSLISLDRVGHPGLATIPVVAATCALIWFMRPGEAVSRVLSIPAVVWIGKLSYSLYLWHYPIFAFGRISALGDPGPVDMVVWLILTFALSAAGYYLVERPFRFRLSAPRMGGGLAVMFVVILGFFGIVQTGVGLGQRTAKLDALYGDNEPDNEKLASQTWTYIEDIVEASGAGSMLDNIPPRDAPDAQIFPDDARLKVLVVGDSHGKDMFNALHQNREASDGLAFVRFVMYVRWPGNQLKALRASPSYAAADVILIAQHYTPEGLARIPAAIEAFKADGKRVIVTGHRAVFRSPSELPIFDWYLRRNGEIADQDVVDRLAYKYEAPGARKDSVRLAEIADAAGVPYLDVRSLACDDAAEMCDLTTPEGKKAMYDDHHWTLAGAAFYGRRAAEAGWFDVIAGD</sequence>
<feature type="transmembrane region" description="Helical" evidence="1">
    <location>
        <begin position="39"/>
        <end position="58"/>
    </location>
</feature>
<reference evidence="4 5" key="1">
    <citation type="journal article" date="2010" name="J. Bacteriol.">
        <title>Genome sequences of Pelagibaca bermudensis HTCC2601T and Maritimibacter alkaliphilus HTCC2654T, the type strains of two marine Roseobacter genera.</title>
        <authorList>
            <person name="Thrash J.C."/>
            <person name="Cho J.C."/>
            <person name="Ferriera S."/>
            <person name="Johnson J."/>
            <person name="Vergin K.L."/>
            <person name="Giovannoni S.J."/>
        </authorList>
    </citation>
    <scope>NUCLEOTIDE SEQUENCE [LARGE SCALE GENOMIC DNA]</scope>
    <source>
        <strain evidence="4 5">HTCC2654</strain>
    </source>
</reference>
<dbReference type="InterPro" id="IPR050879">
    <property type="entry name" value="Acyltransferase_3"/>
</dbReference>